<dbReference type="EMBL" id="FRCA01000002">
    <property type="protein sequence ID" value="SHL68675.1"/>
    <property type="molecule type" value="Genomic_DNA"/>
</dbReference>
<feature type="transmembrane region" description="Helical" evidence="1">
    <location>
        <begin position="171"/>
        <end position="194"/>
    </location>
</feature>
<keyword evidence="1" id="KW-1133">Transmembrane helix</keyword>
<dbReference type="AlphaFoldDB" id="A0A1M7CNA9"/>
<dbReference type="STRING" id="44933.SAMN05660971_01164"/>
<evidence type="ECO:0000313" key="4">
    <source>
        <dbReference type="EMBL" id="SHL68675.1"/>
    </source>
</evidence>
<evidence type="ECO:0000259" key="3">
    <source>
        <dbReference type="Pfam" id="PF15420"/>
    </source>
</evidence>
<proteinExistence type="predicted"/>
<accession>A0A1M7CNA9</accession>
<feature type="transmembrane region" description="Helical" evidence="1">
    <location>
        <begin position="84"/>
        <end position="105"/>
    </location>
</feature>
<sequence length="559" mass="62199">MVWHTVNMRSPHQDAWRRWYSPSLAGVLLGGLLCALTFMPSLVPRPWIHQAILTGLAFFLGYGAGLLMSWLWRFMELPTFRARWRPAAFGILVTILCVHLAYHLWHAADWQNSTRQLMGMPPVEGVYYLRILLVAGAVAVSLMLLGAGLIWGIRVAAAFPRRYIRRRVASVVGVVVFLMLLVNVVNGTMVSYAITAVDQVQAAVDVSDPPGVLPPSRSTRSGSPDSLIAWDRLGLAGKRYVSEGPRAEDIASFTGQAAMEPIRAYVGLRSADDTEDRARLALKELQRTGAFSRELLVIATPTGTGWLQNEALAPLEFMYGGDTAIVGVQYSYLPSPHSLILEPGRAQQSAAIVFNEIYEYWKTLPISERPRLYLFGLSLGSLGSEASAPMYAYINQPIQGAVWAGPTFRNPMWSRIQANPEGDSPAWQPAFEDGSFIRVIGAQDGDDADHREWGPVRIAYIVNPSDAISFFDENMWFREPNWMRPPRGPDVSPLFEWVPVVSFFEVAMDMLTAGKAPPGHGHNYSARQYTRAWLAVTSPADWSEEDTERLLRFMPASEE</sequence>
<evidence type="ECO:0000313" key="5">
    <source>
        <dbReference type="Proteomes" id="UP000184123"/>
    </source>
</evidence>
<dbReference type="PIRSF" id="PIRSF007542">
    <property type="entry name" value="UCP007542"/>
    <property type="match status" value="1"/>
</dbReference>
<evidence type="ECO:0000259" key="2">
    <source>
        <dbReference type="Pfam" id="PF10081"/>
    </source>
</evidence>
<feature type="domain" description="Alpha/beta-hydrolase N-terminal" evidence="3">
    <location>
        <begin position="40"/>
        <end position="245"/>
    </location>
</feature>
<dbReference type="Pfam" id="PF15420">
    <property type="entry name" value="Abhydrolase_9_N"/>
    <property type="match status" value="1"/>
</dbReference>
<dbReference type="Pfam" id="PF10081">
    <property type="entry name" value="Abhydrolase_9"/>
    <property type="match status" value="1"/>
</dbReference>
<keyword evidence="1" id="KW-0472">Membrane</keyword>
<name>A0A1M7CNA9_9GAMM</name>
<dbReference type="InterPro" id="IPR027788">
    <property type="entry name" value="Alpha/beta-hydrolase_N_dom"/>
</dbReference>
<feature type="transmembrane region" description="Helical" evidence="1">
    <location>
        <begin position="51"/>
        <end position="72"/>
    </location>
</feature>
<organism evidence="4 5">
    <name type="scientific">Halomonas cupida</name>
    <dbReference type="NCBI Taxonomy" id="44933"/>
    <lineage>
        <taxon>Bacteria</taxon>
        <taxon>Pseudomonadati</taxon>
        <taxon>Pseudomonadota</taxon>
        <taxon>Gammaproteobacteria</taxon>
        <taxon>Oceanospirillales</taxon>
        <taxon>Halomonadaceae</taxon>
        <taxon>Halomonas</taxon>
    </lineage>
</organism>
<feature type="transmembrane region" description="Helical" evidence="1">
    <location>
        <begin position="125"/>
        <end position="151"/>
    </location>
</feature>
<gene>
    <name evidence="4" type="ORF">SAMN05660971_01164</name>
</gene>
<dbReference type="ESTHER" id="9gamm-a0a1m7cna9">
    <property type="family name" value="Abhydrolase_9"/>
</dbReference>
<feature type="domain" description="Alpha/beta-hydrolase catalytic" evidence="2">
    <location>
        <begin position="262"/>
        <end position="550"/>
    </location>
</feature>
<dbReference type="InterPro" id="IPR027787">
    <property type="entry name" value="Alpha/beta-hydrolase_catalytic"/>
</dbReference>
<dbReference type="InterPro" id="IPR012037">
    <property type="entry name" value="Alpha/beta-hydrolase_fam"/>
</dbReference>
<reference evidence="4 5" key="1">
    <citation type="submission" date="2016-11" db="EMBL/GenBank/DDBJ databases">
        <authorList>
            <person name="Jaros S."/>
            <person name="Januszkiewicz K."/>
            <person name="Wedrychowicz H."/>
        </authorList>
    </citation>
    <scope>NUCLEOTIDE SEQUENCE [LARGE SCALE GENOMIC DNA]</scope>
    <source>
        <strain evidence="4 5">DSM 4740</strain>
    </source>
</reference>
<dbReference type="Proteomes" id="UP000184123">
    <property type="component" value="Unassembled WGS sequence"/>
</dbReference>
<keyword evidence="1" id="KW-0812">Transmembrane</keyword>
<evidence type="ECO:0000256" key="1">
    <source>
        <dbReference type="SAM" id="Phobius"/>
    </source>
</evidence>
<feature type="transmembrane region" description="Helical" evidence="1">
    <location>
        <begin position="20"/>
        <end position="39"/>
    </location>
</feature>
<protein>
    <submittedName>
        <fullName evidence="4">Uncharacterized membrane protein</fullName>
    </submittedName>
</protein>